<keyword evidence="3" id="KW-1185">Reference proteome</keyword>
<proteinExistence type="predicted"/>
<sequence>RAFSFLCTRVLLSHYDSQRKLWDSSPFSKMSLMMMNEKKGKRKLYEEDLIFSSTHMEQGSDFQLLHPEPPGIPPGSQATPPESQKMEGSPNDSQLSGKLGPARSGEQNALAT</sequence>
<evidence type="ECO:0000313" key="3">
    <source>
        <dbReference type="Proteomes" id="UP000694522"/>
    </source>
</evidence>
<feature type="region of interest" description="Disordered" evidence="1">
    <location>
        <begin position="56"/>
        <end position="112"/>
    </location>
</feature>
<evidence type="ECO:0000256" key="1">
    <source>
        <dbReference type="SAM" id="MobiDB-lite"/>
    </source>
</evidence>
<reference evidence="2" key="1">
    <citation type="submission" date="2025-08" db="UniProtKB">
        <authorList>
            <consortium name="Ensembl"/>
        </authorList>
    </citation>
    <scope>IDENTIFICATION</scope>
</reference>
<organism evidence="2 3">
    <name type="scientific">Amazona collaria</name>
    <name type="common">yellow-billed parrot</name>
    <dbReference type="NCBI Taxonomy" id="241587"/>
    <lineage>
        <taxon>Eukaryota</taxon>
        <taxon>Metazoa</taxon>
        <taxon>Chordata</taxon>
        <taxon>Craniata</taxon>
        <taxon>Vertebrata</taxon>
        <taxon>Euteleostomi</taxon>
        <taxon>Archelosauria</taxon>
        <taxon>Archosauria</taxon>
        <taxon>Dinosauria</taxon>
        <taxon>Saurischia</taxon>
        <taxon>Theropoda</taxon>
        <taxon>Coelurosauria</taxon>
        <taxon>Aves</taxon>
        <taxon>Neognathae</taxon>
        <taxon>Neoaves</taxon>
        <taxon>Telluraves</taxon>
        <taxon>Australaves</taxon>
        <taxon>Psittaciformes</taxon>
        <taxon>Psittacidae</taxon>
        <taxon>Amazona</taxon>
    </lineage>
</organism>
<accession>A0A8B9IUV7</accession>
<evidence type="ECO:0000313" key="2">
    <source>
        <dbReference type="Ensembl" id="ENSACOP00000007758.1"/>
    </source>
</evidence>
<name>A0A8B9IUV7_9PSIT</name>
<dbReference type="AlphaFoldDB" id="A0A8B9IUV7"/>
<reference evidence="2" key="2">
    <citation type="submission" date="2025-09" db="UniProtKB">
        <authorList>
            <consortium name="Ensembl"/>
        </authorList>
    </citation>
    <scope>IDENTIFICATION</scope>
</reference>
<protein>
    <submittedName>
        <fullName evidence="2">Uncharacterized protein</fullName>
    </submittedName>
</protein>
<dbReference type="Proteomes" id="UP000694522">
    <property type="component" value="Unplaced"/>
</dbReference>
<dbReference type="Ensembl" id="ENSACOT00000008031.1">
    <property type="protein sequence ID" value="ENSACOP00000007758.1"/>
    <property type="gene ID" value="ENSACOG00000005449.1"/>
</dbReference>